<evidence type="ECO:0000256" key="2">
    <source>
        <dbReference type="ARBA" id="ARBA00023125"/>
    </source>
</evidence>
<evidence type="ECO:0000259" key="6">
    <source>
        <dbReference type="PROSITE" id="PS51900"/>
    </source>
</evidence>
<dbReference type="InterPro" id="IPR013762">
    <property type="entry name" value="Integrase-like_cat_sf"/>
</dbReference>
<organism evidence="7 8">
    <name type="scientific">Pseudomonas multiresinivorans</name>
    <dbReference type="NCBI Taxonomy" id="95301"/>
    <lineage>
        <taxon>Bacteria</taxon>
        <taxon>Pseudomonadati</taxon>
        <taxon>Pseudomonadota</taxon>
        <taxon>Gammaproteobacteria</taxon>
        <taxon>Pseudomonadales</taxon>
        <taxon>Pseudomonadaceae</taxon>
        <taxon>Pseudomonas</taxon>
    </lineage>
</organism>
<evidence type="ECO:0000259" key="5">
    <source>
        <dbReference type="PROSITE" id="PS51898"/>
    </source>
</evidence>
<proteinExistence type="predicted"/>
<dbReference type="GO" id="GO:0006310">
    <property type="term" value="P:DNA recombination"/>
    <property type="evidence" value="ECO:0007669"/>
    <property type="project" value="UniProtKB-KW"/>
</dbReference>
<keyword evidence="3" id="KW-0233">DNA recombination</keyword>
<dbReference type="EMBL" id="CP048833">
    <property type="protein sequence ID" value="QJP07677.1"/>
    <property type="molecule type" value="Genomic_DNA"/>
</dbReference>
<keyword evidence="2 4" id="KW-0238">DNA-binding</keyword>
<dbReference type="RefSeq" id="WP_169936481.1">
    <property type="nucleotide sequence ID" value="NZ_CP048833.1"/>
</dbReference>
<dbReference type="GO" id="GO:0003677">
    <property type="term" value="F:DNA binding"/>
    <property type="evidence" value="ECO:0007669"/>
    <property type="project" value="UniProtKB-UniRule"/>
</dbReference>
<dbReference type="Pfam" id="PF00589">
    <property type="entry name" value="Phage_integrase"/>
    <property type="match status" value="1"/>
</dbReference>
<dbReference type="KEGG" id="pmui:G4G71_07170"/>
<dbReference type="PROSITE" id="PS51898">
    <property type="entry name" value="TYR_RECOMBINASE"/>
    <property type="match status" value="1"/>
</dbReference>
<keyword evidence="8" id="KW-1185">Reference proteome</keyword>
<evidence type="ECO:0000256" key="3">
    <source>
        <dbReference type="ARBA" id="ARBA00023172"/>
    </source>
</evidence>
<name>A0A7Z3BIW0_9PSED</name>
<dbReference type="SUPFAM" id="SSF56349">
    <property type="entry name" value="DNA breaking-rejoining enzymes"/>
    <property type="match status" value="1"/>
</dbReference>
<dbReference type="PANTHER" id="PTHR30349:SF93">
    <property type="entry name" value="FELS-2 PROPHAGE PROTEIN"/>
    <property type="match status" value="1"/>
</dbReference>
<dbReference type="PANTHER" id="PTHR30349">
    <property type="entry name" value="PHAGE INTEGRASE-RELATED"/>
    <property type="match status" value="1"/>
</dbReference>
<feature type="domain" description="Core-binding (CB)" evidence="6">
    <location>
        <begin position="58"/>
        <end position="137"/>
    </location>
</feature>
<evidence type="ECO:0000256" key="1">
    <source>
        <dbReference type="ARBA" id="ARBA00022908"/>
    </source>
</evidence>
<dbReference type="InterPro" id="IPR011010">
    <property type="entry name" value="DNA_brk_join_enz"/>
</dbReference>
<dbReference type="InterPro" id="IPR057084">
    <property type="entry name" value="Int_N"/>
</dbReference>
<dbReference type="InterPro" id="IPR002104">
    <property type="entry name" value="Integrase_catalytic"/>
</dbReference>
<dbReference type="InterPro" id="IPR050090">
    <property type="entry name" value="Tyrosine_recombinase_XerCD"/>
</dbReference>
<reference evidence="7 8" key="1">
    <citation type="submission" date="2020-02" db="EMBL/GenBank/DDBJ databases">
        <title>Complete genome sequence of Pseudomonas multiresinivorans ORNL1.</title>
        <authorList>
            <person name="Podar M."/>
        </authorList>
    </citation>
    <scope>NUCLEOTIDE SEQUENCE [LARGE SCALE GENOMIC DNA]</scope>
    <source>
        <strain evidence="8">populi</strain>
    </source>
</reference>
<keyword evidence="1" id="KW-0229">DNA integration</keyword>
<dbReference type="Gene3D" id="1.10.443.10">
    <property type="entry name" value="Intergrase catalytic core"/>
    <property type="match status" value="1"/>
</dbReference>
<accession>A0A7Z3BIW0</accession>
<evidence type="ECO:0000313" key="8">
    <source>
        <dbReference type="Proteomes" id="UP000502549"/>
    </source>
</evidence>
<dbReference type="GO" id="GO:0015074">
    <property type="term" value="P:DNA integration"/>
    <property type="evidence" value="ECO:0007669"/>
    <property type="project" value="UniProtKB-KW"/>
</dbReference>
<feature type="domain" description="Tyr recombinase" evidence="5">
    <location>
        <begin position="159"/>
        <end position="321"/>
    </location>
</feature>
<dbReference type="CDD" id="cd00796">
    <property type="entry name" value="INT_Rci_Hp1_C"/>
    <property type="match status" value="1"/>
</dbReference>
<sequence length="341" mass="38983">MSITKLDDGRWFVDVEPIKGKRFRRRFKTKGEAQRFEATVRQKCIENPAWSIKPKDRRRLTELVQLWYDLHGHSLRDAPRRLSKMLQLAVRLGDPVATALDASLYASLRRKRLEEGISGKTLNNELGYVRAVFNELKDLKQIDYDNPLAGVKLLKLQERELSWLTTEQIGELLESIRSRCDNPHTELVTLLCLATGARWSEAEKLPAQRLQDNIVTYAGTKSGKVRHVPIPPELADRVRAHWRMHGPFTSCITSFRRALERTTIQLPQGQASHALRHTFASHFMMNGGNILTLQKILGHSTLTMTMRYAHLSPDHLQDAIRFGPLFAVSESQARPFVAHTP</sequence>
<gene>
    <name evidence="7" type="ORF">G4G71_07170</name>
</gene>
<dbReference type="InterPro" id="IPR044068">
    <property type="entry name" value="CB"/>
</dbReference>
<evidence type="ECO:0000313" key="7">
    <source>
        <dbReference type="EMBL" id="QJP07677.1"/>
    </source>
</evidence>
<dbReference type="Pfam" id="PF24624">
    <property type="entry name" value="Int_N"/>
    <property type="match status" value="1"/>
</dbReference>
<protein>
    <submittedName>
        <fullName evidence="7">Tyrosine-type recombinase/integrase</fullName>
    </submittedName>
</protein>
<dbReference type="PROSITE" id="PS51900">
    <property type="entry name" value="CB"/>
    <property type="match status" value="1"/>
</dbReference>
<dbReference type="Proteomes" id="UP000502549">
    <property type="component" value="Chromosome"/>
</dbReference>
<dbReference type="AlphaFoldDB" id="A0A7Z3BIW0"/>
<evidence type="ECO:0000256" key="4">
    <source>
        <dbReference type="PROSITE-ProRule" id="PRU01248"/>
    </source>
</evidence>